<keyword evidence="4 5" id="KW-0274">FAD</keyword>
<dbReference type="RefSeq" id="WP_147261808.1">
    <property type="nucleotide sequence ID" value="NZ_VIWU01000001.1"/>
</dbReference>
<dbReference type="EMBL" id="VIWU01000001">
    <property type="protein sequence ID" value="TWF81786.1"/>
    <property type="molecule type" value="Genomic_DNA"/>
</dbReference>
<feature type="domain" description="Glucose-methanol-choline oxidoreductase N-terminal" evidence="8">
    <location>
        <begin position="85"/>
        <end position="108"/>
    </location>
</feature>
<evidence type="ECO:0000256" key="5">
    <source>
        <dbReference type="PIRSR" id="PIRSR000137-2"/>
    </source>
</evidence>
<keyword evidence="11" id="KW-1185">Reference proteome</keyword>
<dbReference type="PANTHER" id="PTHR11552:SF147">
    <property type="entry name" value="CHOLINE DEHYDROGENASE, MITOCHONDRIAL"/>
    <property type="match status" value="1"/>
</dbReference>
<proteinExistence type="inferred from homology"/>
<evidence type="ECO:0000256" key="6">
    <source>
        <dbReference type="RuleBase" id="RU003968"/>
    </source>
</evidence>
<feature type="domain" description="Glucose-methanol-choline oxidoreductase N-terminal" evidence="9">
    <location>
        <begin position="259"/>
        <end position="273"/>
    </location>
</feature>
<evidence type="ECO:0000256" key="7">
    <source>
        <dbReference type="SAM" id="MobiDB-lite"/>
    </source>
</evidence>
<dbReference type="Pfam" id="PF05199">
    <property type="entry name" value="GMC_oxred_C"/>
    <property type="match status" value="1"/>
</dbReference>
<dbReference type="Gene3D" id="3.50.50.60">
    <property type="entry name" value="FAD/NAD(P)-binding domain"/>
    <property type="match status" value="1"/>
</dbReference>
<feature type="region of interest" description="Disordered" evidence="7">
    <location>
        <begin position="557"/>
        <end position="580"/>
    </location>
</feature>
<dbReference type="Pfam" id="PF00732">
    <property type="entry name" value="GMC_oxred_N"/>
    <property type="match status" value="1"/>
</dbReference>
<dbReference type="SUPFAM" id="SSF54373">
    <property type="entry name" value="FAD-linked reductases, C-terminal domain"/>
    <property type="match status" value="1"/>
</dbReference>
<comment type="caution">
    <text evidence="10">The sequence shown here is derived from an EMBL/GenBank/DDBJ whole genome shotgun (WGS) entry which is preliminary data.</text>
</comment>
<dbReference type="PROSITE" id="PS00624">
    <property type="entry name" value="GMC_OXRED_2"/>
    <property type="match status" value="1"/>
</dbReference>
<feature type="compositionally biased region" description="Low complexity" evidence="7">
    <location>
        <begin position="557"/>
        <end position="574"/>
    </location>
</feature>
<dbReference type="Gene3D" id="3.30.560.10">
    <property type="entry name" value="Glucose Oxidase, domain 3"/>
    <property type="match status" value="1"/>
</dbReference>
<dbReference type="InterPro" id="IPR036188">
    <property type="entry name" value="FAD/NAD-bd_sf"/>
</dbReference>
<dbReference type="GO" id="GO:0016614">
    <property type="term" value="F:oxidoreductase activity, acting on CH-OH group of donors"/>
    <property type="evidence" value="ECO:0007669"/>
    <property type="project" value="InterPro"/>
</dbReference>
<comment type="similarity">
    <text evidence="2 6">Belongs to the GMC oxidoreductase family.</text>
</comment>
<evidence type="ECO:0000259" key="8">
    <source>
        <dbReference type="PROSITE" id="PS00623"/>
    </source>
</evidence>
<dbReference type="PANTHER" id="PTHR11552">
    <property type="entry name" value="GLUCOSE-METHANOL-CHOLINE GMC OXIDOREDUCTASE"/>
    <property type="match status" value="1"/>
</dbReference>
<dbReference type="InterPro" id="IPR007867">
    <property type="entry name" value="GMC_OxRtase_C"/>
</dbReference>
<keyword evidence="3 6" id="KW-0285">Flavoprotein</keyword>
<evidence type="ECO:0000259" key="9">
    <source>
        <dbReference type="PROSITE" id="PS00624"/>
    </source>
</evidence>
<name>A0A561T3V3_9PSEU</name>
<evidence type="ECO:0000313" key="11">
    <source>
        <dbReference type="Proteomes" id="UP000321261"/>
    </source>
</evidence>
<dbReference type="AlphaFoldDB" id="A0A561T3V3"/>
<dbReference type="SUPFAM" id="SSF51905">
    <property type="entry name" value="FAD/NAD(P)-binding domain"/>
    <property type="match status" value="1"/>
</dbReference>
<gene>
    <name evidence="10" type="ORF">FHX44_117731</name>
</gene>
<dbReference type="GO" id="GO:0050660">
    <property type="term" value="F:flavin adenine dinucleotide binding"/>
    <property type="evidence" value="ECO:0007669"/>
    <property type="project" value="InterPro"/>
</dbReference>
<evidence type="ECO:0000256" key="4">
    <source>
        <dbReference type="ARBA" id="ARBA00022827"/>
    </source>
</evidence>
<accession>A0A561T3V3</accession>
<dbReference type="Proteomes" id="UP000321261">
    <property type="component" value="Unassembled WGS sequence"/>
</dbReference>
<sequence>MSVSGYDVLIVGGGPAGCILANRLTADPSVRVLLLEAGGPDHWWDLRIQLPLAMGFPVGHRNFDWRYESEPEPGLGSRRLHHPRGKVLGGSSSINGMIYERGHRASYDRWAAEAGSEAWDYTHCEPYFRRLEGCVGEPRGTGRGRSGPQSLHRGPAEGPIFDAFFEAAQQAGYKVVPDVNDDAQEGFSPLDQAVRGGKRASAAVAYLHPVESRPNLEIRTHATVSKVLFEGTRAVGVRYRDKNGETHDVRASETILSAGAIGTPQILQLSGVGDGEHLRGLGIPVVHHLPGVGESLQEHLAVHVQHKCIQPVSMSDIRNKAKWPGVVLDALVFGKGPGTRNPMQAGGFVRSDFAEGGEPDLMFLLAPLAMNSSDESVEVTAHGYQMHVGVMRSEARGSVKIASPIPAVHPKIVANFLSDPKDKDRWINAVQRARHLLAQPAFQHLDGGETLPGPHVRTGEEIMAWVRRVGRVGYHPACTAAMGRGELAVVDPDTMRVHGVDGLRVVDASVMPSLTNANTLAPTMMIAEKAADIIIGNAPLPPRVPSRPRLVAPPEERVVAPAPAPAQASPSGASLFADSW</sequence>
<evidence type="ECO:0000256" key="2">
    <source>
        <dbReference type="ARBA" id="ARBA00010790"/>
    </source>
</evidence>
<dbReference type="OrthoDB" id="3659813at2"/>
<dbReference type="PIRSF" id="PIRSF000137">
    <property type="entry name" value="Alcohol_oxidase"/>
    <property type="match status" value="1"/>
</dbReference>
<evidence type="ECO:0000256" key="3">
    <source>
        <dbReference type="ARBA" id="ARBA00022630"/>
    </source>
</evidence>
<feature type="binding site" evidence="5">
    <location>
        <position position="87"/>
    </location>
    <ligand>
        <name>FAD</name>
        <dbReference type="ChEBI" id="CHEBI:57692"/>
    </ligand>
</feature>
<dbReference type="InterPro" id="IPR000172">
    <property type="entry name" value="GMC_OxRdtase_N"/>
</dbReference>
<evidence type="ECO:0000313" key="10">
    <source>
        <dbReference type="EMBL" id="TWF81786.1"/>
    </source>
</evidence>
<dbReference type="PROSITE" id="PS00623">
    <property type="entry name" value="GMC_OXRED_1"/>
    <property type="match status" value="1"/>
</dbReference>
<reference evidence="10 11" key="1">
    <citation type="submission" date="2019-06" db="EMBL/GenBank/DDBJ databases">
        <title>Sequencing the genomes of 1000 actinobacteria strains.</title>
        <authorList>
            <person name="Klenk H.-P."/>
        </authorList>
    </citation>
    <scope>NUCLEOTIDE SEQUENCE [LARGE SCALE GENOMIC DNA]</scope>
    <source>
        <strain evidence="10 11">DSM 45671</strain>
    </source>
</reference>
<dbReference type="InterPro" id="IPR012132">
    <property type="entry name" value="GMC_OxRdtase"/>
</dbReference>
<feature type="binding site" evidence="5">
    <location>
        <position position="224"/>
    </location>
    <ligand>
        <name>FAD</name>
        <dbReference type="ChEBI" id="CHEBI:57692"/>
    </ligand>
</feature>
<comment type="cofactor">
    <cofactor evidence="1 5">
        <name>FAD</name>
        <dbReference type="ChEBI" id="CHEBI:57692"/>
    </cofactor>
</comment>
<dbReference type="NCBIfam" id="NF002550">
    <property type="entry name" value="PRK02106.1"/>
    <property type="match status" value="1"/>
</dbReference>
<protein>
    <submittedName>
        <fullName evidence="10">Choline dehydrogenase</fullName>
    </submittedName>
</protein>
<organism evidence="10 11">
    <name type="scientific">Pseudonocardia hierapolitana</name>
    <dbReference type="NCBI Taxonomy" id="1128676"/>
    <lineage>
        <taxon>Bacteria</taxon>
        <taxon>Bacillati</taxon>
        <taxon>Actinomycetota</taxon>
        <taxon>Actinomycetes</taxon>
        <taxon>Pseudonocardiales</taxon>
        <taxon>Pseudonocardiaceae</taxon>
        <taxon>Pseudonocardia</taxon>
    </lineage>
</organism>
<evidence type="ECO:0000256" key="1">
    <source>
        <dbReference type="ARBA" id="ARBA00001974"/>
    </source>
</evidence>